<dbReference type="InterPro" id="IPR036398">
    <property type="entry name" value="CA_dom_sf"/>
</dbReference>
<dbReference type="Proteomes" id="UP000827721">
    <property type="component" value="Unassembled WGS sequence"/>
</dbReference>
<comment type="catalytic activity">
    <reaction evidence="9 10">
        <text>hydrogencarbonate + H(+) = CO2 + H2O</text>
        <dbReference type="Rhea" id="RHEA:10748"/>
        <dbReference type="ChEBI" id="CHEBI:15377"/>
        <dbReference type="ChEBI" id="CHEBI:15378"/>
        <dbReference type="ChEBI" id="CHEBI:16526"/>
        <dbReference type="ChEBI" id="CHEBI:17544"/>
        <dbReference type="EC" id="4.2.1.1"/>
    </reaction>
</comment>
<dbReference type="Gene3D" id="3.10.200.10">
    <property type="entry name" value="Alpha carbonic anhydrase"/>
    <property type="match status" value="1"/>
</dbReference>
<feature type="chain" id="PRO_5044966634" description="Carbonic anhydrase" evidence="10">
    <location>
        <begin position="23"/>
        <end position="292"/>
    </location>
</feature>
<name>A0ABQ8HC73_9ROSI</name>
<evidence type="ECO:0000256" key="3">
    <source>
        <dbReference type="ARBA" id="ARBA00004470"/>
    </source>
</evidence>
<evidence type="ECO:0000259" key="11">
    <source>
        <dbReference type="PROSITE" id="PS51144"/>
    </source>
</evidence>
<dbReference type="SUPFAM" id="SSF51069">
    <property type="entry name" value="Carbonic anhydrase"/>
    <property type="match status" value="1"/>
</dbReference>
<organism evidence="12 13">
    <name type="scientific">Xanthoceras sorbifolium</name>
    <dbReference type="NCBI Taxonomy" id="99658"/>
    <lineage>
        <taxon>Eukaryota</taxon>
        <taxon>Viridiplantae</taxon>
        <taxon>Streptophyta</taxon>
        <taxon>Embryophyta</taxon>
        <taxon>Tracheophyta</taxon>
        <taxon>Spermatophyta</taxon>
        <taxon>Magnoliopsida</taxon>
        <taxon>eudicotyledons</taxon>
        <taxon>Gunneridae</taxon>
        <taxon>Pentapetalae</taxon>
        <taxon>rosids</taxon>
        <taxon>malvids</taxon>
        <taxon>Sapindales</taxon>
        <taxon>Sapindaceae</taxon>
        <taxon>Xanthoceroideae</taxon>
        <taxon>Xanthoceras</taxon>
    </lineage>
</organism>
<proteinExistence type="inferred from homology"/>
<accession>A0ABQ8HC73</accession>
<dbReference type="CDD" id="cd03124">
    <property type="entry name" value="alpha_CA_prokaryotic_like"/>
    <property type="match status" value="1"/>
</dbReference>
<evidence type="ECO:0000256" key="6">
    <source>
        <dbReference type="ARBA" id="ARBA00022723"/>
    </source>
</evidence>
<dbReference type="SMART" id="SM01057">
    <property type="entry name" value="Carb_anhydrase"/>
    <property type="match status" value="1"/>
</dbReference>
<gene>
    <name evidence="12" type="ORF">JRO89_XS12G0106700</name>
</gene>
<feature type="domain" description="Alpha-carbonic anhydrase" evidence="11">
    <location>
        <begin position="33"/>
        <end position="276"/>
    </location>
</feature>
<dbReference type="InterPro" id="IPR023561">
    <property type="entry name" value="Carbonic_anhydrase_a-class"/>
</dbReference>
<evidence type="ECO:0000256" key="4">
    <source>
        <dbReference type="ARBA" id="ARBA00006365"/>
    </source>
</evidence>
<dbReference type="InterPro" id="IPR001148">
    <property type="entry name" value="CA_dom"/>
</dbReference>
<keyword evidence="6 10" id="KW-0479">Metal-binding</keyword>
<dbReference type="InterPro" id="IPR018338">
    <property type="entry name" value="Carbonic_anhydrase_a-class_CS"/>
</dbReference>
<evidence type="ECO:0000256" key="9">
    <source>
        <dbReference type="ARBA" id="ARBA00048348"/>
    </source>
</evidence>
<evidence type="ECO:0000256" key="10">
    <source>
        <dbReference type="RuleBase" id="RU367011"/>
    </source>
</evidence>
<comment type="similarity">
    <text evidence="10">Belongs to the alpha-carbonic anhydrase family.</text>
</comment>
<evidence type="ECO:0000256" key="1">
    <source>
        <dbReference type="ARBA" id="ARBA00001947"/>
    </source>
</evidence>
<evidence type="ECO:0000313" key="13">
    <source>
        <dbReference type="Proteomes" id="UP000827721"/>
    </source>
</evidence>
<comment type="caution">
    <text evidence="12">The sequence shown here is derived from an EMBL/GenBank/DDBJ whole genome shotgun (WGS) entry which is preliminary data.</text>
</comment>
<evidence type="ECO:0000256" key="5">
    <source>
        <dbReference type="ARBA" id="ARBA00012925"/>
    </source>
</evidence>
<dbReference type="EC" id="4.2.1.1" evidence="5 10"/>
<protein>
    <recommendedName>
        <fullName evidence="5 10">Carbonic anhydrase</fullName>
        <ecNumber evidence="5 10">4.2.1.1</ecNumber>
    </recommendedName>
</protein>
<evidence type="ECO:0000256" key="2">
    <source>
        <dbReference type="ARBA" id="ARBA00002904"/>
    </source>
</evidence>
<evidence type="ECO:0000256" key="7">
    <source>
        <dbReference type="ARBA" id="ARBA00022833"/>
    </source>
</evidence>
<evidence type="ECO:0000256" key="8">
    <source>
        <dbReference type="ARBA" id="ARBA00023239"/>
    </source>
</evidence>
<dbReference type="Pfam" id="PF00194">
    <property type="entry name" value="Carb_anhydrase"/>
    <property type="match status" value="1"/>
</dbReference>
<keyword evidence="8 10" id="KW-0456">Lyase</keyword>
<keyword evidence="10" id="KW-0732">Signal</keyword>
<dbReference type="PANTHER" id="PTHR18952:SF236">
    <property type="entry name" value="ALPHA CARBONIC ANHYDRASE 1, CHLOROPLASTIC"/>
    <property type="match status" value="1"/>
</dbReference>
<dbReference type="EMBL" id="JAFEMO010000012">
    <property type="protein sequence ID" value="KAH7554079.1"/>
    <property type="molecule type" value="Genomic_DNA"/>
</dbReference>
<dbReference type="InterPro" id="IPR041891">
    <property type="entry name" value="Alpha_CA_prokaryot-like"/>
</dbReference>
<dbReference type="PROSITE" id="PS51144">
    <property type="entry name" value="ALPHA_CA_2"/>
    <property type="match status" value="1"/>
</dbReference>
<dbReference type="PROSITE" id="PS00162">
    <property type="entry name" value="ALPHA_CA_1"/>
    <property type="match status" value="1"/>
</dbReference>
<dbReference type="PANTHER" id="PTHR18952">
    <property type="entry name" value="CARBONIC ANHYDRASE"/>
    <property type="match status" value="1"/>
</dbReference>
<comment type="subcellular location">
    <subcellularLocation>
        <location evidence="3">Plastid</location>
        <location evidence="3">Chloroplast stroma</location>
    </subcellularLocation>
</comment>
<reference evidence="12 13" key="1">
    <citation type="submission" date="2021-02" db="EMBL/GenBank/DDBJ databases">
        <title>Plant Genome Project.</title>
        <authorList>
            <person name="Zhang R.-G."/>
        </authorList>
    </citation>
    <scope>NUCLEOTIDE SEQUENCE [LARGE SCALE GENOMIC DNA]</scope>
    <source>
        <tissue evidence="12">Leaves</tissue>
    </source>
</reference>
<feature type="signal peptide" evidence="10">
    <location>
        <begin position="1"/>
        <end position="22"/>
    </location>
</feature>
<sequence length="292" mass="32699">MISKIFFSVVAISLFLGLALDAATIDEEQAGKVDFSYKNGSNGPSDWGKLKPEFSACSSGKNQSPVNILKNDTVYNKNLTSLSKNYTAFANATLINWGFIIGLHYHGDIGGMEINGKKYAFKQLHWHSPSEHLIDGQRYDAEMHLVHEAEDRSVAVSAILYQYGDTTKDVDPFLAKLNHGLEKLSKEKCEKDQVSQIPVGMLSTKHITRSTRKYYRYVGSFTTPPCTENVIWTVLSKARSISKEQVAALKAPLTADFKDNARPEQELNGRQIELYDELKYKGGLLTKRKEPV</sequence>
<comment type="similarity">
    <text evidence="4">Belongs to the alpha-class carbonic anhydrase family.</text>
</comment>
<comment type="function">
    <text evidence="2 10">Reversible hydration of carbon dioxide.</text>
</comment>
<keyword evidence="7 10" id="KW-0862">Zinc</keyword>
<evidence type="ECO:0000313" key="12">
    <source>
        <dbReference type="EMBL" id="KAH7554079.1"/>
    </source>
</evidence>
<keyword evidence="13" id="KW-1185">Reference proteome</keyword>
<comment type="cofactor">
    <cofactor evidence="1 10">
        <name>Zn(2+)</name>
        <dbReference type="ChEBI" id="CHEBI:29105"/>
    </cofactor>
</comment>